<protein>
    <submittedName>
        <fullName evidence="1">Uncharacterized protein</fullName>
    </submittedName>
</protein>
<dbReference type="EMBL" id="CP101717">
    <property type="protein sequence ID" value="WLD59322.1"/>
    <property type="molecule type" value="Genomic_DNA"/>
</dbReference>
<dbReference type="AlphaFoldDB" id="A0AB38YJ95"/>
<reference evidence="1" key="1">
    <citation type="submission" date="2022-07" db="EMBL/GenBank/DDBJ databases">
        <title>Complete genome sequence of Salinispirillum sp. LH10-3-1 capable of multiple carbohydrate inversion isolated from a soda lake.</title>
        <authorList>
            <person name="Liu J."/>
            <person name="Zhai Y."/>
            <person name="Zhang H."/>
            <person name="Yang H."/>
            <person name="Qu J."/>
            <person name="Li J."/>
        </authorList>
    </citation>
    <scope>NUCLEOTIDE SEQUENCE</scope>
    <source>
        <strain evidence="1">LH 10-3-1</strain>
    </source>
</reference>
<dbReference type="RefSeq" id="WP_304996613.1">
    <property type="nucleotide sequence ID" value="NZ_CP101717.1"/>
</dbReference>
<proteinExistence type="predicted"/>
<sequence length="115" mass="12900">MLNLSHLRSLLKGVAETRSTLPYQAVIKALALKSPAMKTLTQALETLQWEDAVLGRPQLTSVVVQKGKEFPRPGYFLTANTLNLYAGPEDGTEAEMWHQDQLEKVWELYSDDEPA</sequence>
<evidence type="ECO:0000313" key="1">
    <source>
        <dbReference type="EMBL" id="WLD59322.1"/>
    </source>
</evidence>
<accession>A0AB38YJ95</accession>
<organism evidence="1">
    <name type="scientific">Salinispirillum sp. LH 10-3-1</name>
    <dbReference type="NCBI Taxonomy" id="2952525"/>
    <lineage>
        <taxon>Bacteria</taxon>
        <taxon>Pseudomonadati</taxon>
        <taxon>Pseudomonadota</taxon>
        <taxon>Gammaproteobacteria</taxon>
        <taxon>Oceanospirillales</taxon>
        <taxon>Saccharospirillaceae</taxon>
        <taxon>Salinispirillum</taxon>
    </lineage>
</organism>
<gene>
    <name evidence="1" type="ORF">NFC81_05955</name>
</gene>
<name>A0AB38YJ95_9GAMM</name>